<dbReference type="Proteomes" id="UP000256542">
    <property type="component" value="Unassembled WGS sequence"/>
</dbReference>
<gene>
    <name evidence="1" type="ORF">DFP81_11036</name>
</gene>
<dbReference type="AlphaFoldDB" id="A0A3E0DK36"/>
<reference evidence="1 2" key="1">
    <citation type="submission" date="2018-08" db="EMBL/GenBank/DDBJ databases">
        <title>Genomic Encyclopedia of Type Strains, Phase III (KMG-III): the genomes of soil and plant-associated and newly described type strains.</title>
        <authorList>
            <person name="Whitman W."/>
        </authorList>
    </citation>
    <scope>NUCLEOTIDE SEQUENCE [LARGE SCALE GENOMIC DNA]</scope>
    <source>
        <strain evidence="1 2">CECT 7375</strain>
    </source>
</reference>
<accession>A0A3E0DK36</accession>
<sequence>MDFYLLQVSLLPRNDEIFKEEELKRDIRHFEKALDSSSELFESYSLKVRIYDSDSGVMAGVVSKKSEVHLHDREFKSHQEDNFPPVLWIWDRYEQVILVERKTNVFSSAKSAAKAFDQIGNNIYLAEQKLRAHIFPKLTDNSFWDSYDLLQYITTVEFDLATPNLFGSTKEELGGFLKDISNETNASEFKPVFKNKDGFLNLRNSKWVNILVDWAKDGGGSWSIWGKRNDNEKTKKLESRKTAKILTVDGNISEVELDGYSADDVKDILEVIREQYTFRR</sequence>
<dbReference type="EMBL" id="QUNG01000010">
    <property type="protein sequence ID" value="REG82149.1"/>
    <property type="molecule type" value="Genomic_DNA"/>
</dbReference>
<proteinExistence type="predicted"/>
<keyword evidence="2" id="KW-1185">Reference proteome</keyword>
<dbReference type="RefSeq" id="WP_115898435.1">
    <property type="nucleotide sequence ID" value="NZ_QUNG01000010.1"/>
</dbReference>
<organism evidence="1 2">
    <name type="scientific">Marinomonas pollencensis</name>
    <dbReference type="NCBI Taxonomy" id="491954"/>
    <lineage>
        <taxon>Bacteria</taxon>
        <taxon>Pseudomonadati</taxon>
        <taxon>Pseudomonadota</taxon>
        <taxon>Gammaproteobacteria</taxon>
        <taxon>Oceanospirillales</taxon>
        <taxon>Oceanospirillaceae</taxon>
        <taxon>Marinomonas</taxon>
    </lineage>
</organism>
<dbReference type="OrthoDB" id="5916513at2"/>
<name>A0A3E0DK36_9GAMM</name>
<comment type="caution">
    <text evidence="1">The sequence shown here is derived from an EMBL/GenBank/DDBJ whole genome shotgun (WGS) entry which is preliminary data.</text>
</comment>
<evidence type="ECO:0000313" key="2">
    <source>
        <dbReference type="Proteomes" id="UP000256542"/>
    </source>
</evidence>
<protein>
    <submittedName>
        <fullName evidence="1">Uncharacterized protein</fullName>
    </submittedName>
</protein>
<evidence type="ECO:0000313" key="1">
    <source>
        <dbReference type="EMBL" id="REG82149.1"/>
    </source>
</evidence>